<dbReference type="GO" id="GO:0008270">
    <property type="term" value="F:zinc ion binding"/>
    <property type="evidence" value="ECO:0007669"/>
    <property type="project" value="InterPro"/>
</dbReference>
<sequence>MSIVNMKELLEKADKSDYGIGAFSIANMEMIMGVIRAAEELKSPIILQIAEVRLKHSPLNLIGPVMVEAAKKAKVPVAVHLDHGITLDTIKEALDLGFTSVMYDGSHSPLEENIEITNEVIQLAKKYGAAVEAEIGRVGGSEDGSKDIEMLTTSVKDAKRFYEGTKVDALAIAIGNAHGVYKEEPVLQFERLKEIDNEVPIPLVLHGGSGISAEDFRKCIKNGIKKINVATATFNNVVKGVSVLFKEEDSVEYFKYHSKVIESAYENAKKHIEIFGSNNKA</sequence>
<keyword evidence="3" id="KW-0479">Metal-binding</keyword>
<dbReference type="PIRSF" id="PIRSF001359">
    <property type="entry name" value="F_bP_aldolase_II"/>
    <property type="match status" value="1"/>
</dbReference>
<feature type="active site" description="Proton donor" evidence="1">
    <location>
        <position position="82"/>
    </location>
</feature>
<feature type="binding site" evidence="2">
    <location>
        <position position="179"/>
    </location>
    <ligand>
        <name>dihydroxyacetone phosphate</name>
        <dbReference type="ChEBI" id="CHEBI:57642"/>
    </ligand>
</feature>
<dbReference type="AlphaFoldDB" id="A0A0L6Z856"/>
<evidence type="ECO:0000256" key="2">
    <source>
        <dbReference type="PIRSR" id="PIRSR001359-2"/>
    </source>
</evidence>
<keyword evidence="4" id="KW-0456">Lyase</keyword>
<keyword evidence="5" id="KW-1185">Reference proteome</keyword>
<evidence type="ECO:0000313" key="5">
    <source>
        <dbReference type="Proteomes" id="UP000037043"/>
    </source>
</evidence>
<feature type="binding site" evidence="2">
    <location>
        <begin position="207"/>
        <end position="209"/>
    </location>
    <ligand>
        <name>dihydroxyacetone phosphate</name>
        <dbReference type="ChEBI" id="CHEBI:57642"/>
    </ligand>
</feature>
<dbReference type="PATRIC" id="fig|1121318.3.peg.2269"/>
<dbReference type="PROSITE" id="PS00806">
    <property type="entry name" value="ALDOLASE_CLASS_II_2"/>
    <property type="match status" value="1"/>
</dbReference>
<comment type="cofactor">
    <cofactor evidence="3">
        <name>Zn(2+)</name>
        <dbReference type="ChEBI" id="CHEBI:29105"/>
    </cofactor>
    <text evidence="3">Binds 2 Zn(2+) ions per subunit. One is catalytic and the other provides a structural contribution.</text>
</comment>
<dbReference type="InterPro" id="IPR000771">
    <property type="entry name" value="FBA_II"/>
</dbReference>
<feature type="binding site" evidence="3">
    <location>
        <position position="134"/>
    </location>
    <ligand>
        <name>Zn(2+)</name>
        <dbReference type="ChEBI" id="CHEBI:29105"/>
        <label>2</label>
    </ligand>
</feature>
<feature type="binding site" evidence="3">
    <location>
        <position position="104"/>
    </location>
    <ligand>
        <name>Zn(2+)</name>
        <dbReference type="ChEBI" id="CHEBI:29105"/>
        <label>2</label>
    </ligand>
</feature>
<feature type="binding site" evidence="3">
    <location>
        <position position="178"/>
    </location>
    <ligand>
        <name>Zn(2+)</name>
        <dbReference type="ChEBI" id="CHEBI:29105"/>
        <label>1</label>
        <note>catalytic</note>
    </ligand>
</feature>
<accession>A0A0L6Z856</accession>
<dbReference type="PANTHER" id="PTHR30304:SF0">
    <property type="entry name" value="D-TAGATOSE-1,6-BISPHOSPHATE ALDOLASE SUBUNIT GATY-RELATED"/>
    <property type="match status" value="1"/>
</dbReference>
<dbReference type="NCBIfam" id="NF005288">
    <property type="entry name" value="PRK06806.1"/>
    <property type="match status" value="1"/>
</dbReference>
<gene>
    <name evidence="4" type="primary">fba_2</name>
    <name evidence="4" type="ORF">CLHOM_22580</name>
</gene>
<feature type="binding site" evidence="2">
    <location>
        <begin position="228"/>
        <end position="231"/>
    </location>
    <ligand>
        <name>dihydroxyacetone phosphate</name>
        <dbReference type="ChEBI" id="CHEBI:57642"/>
    </ligand>
</feature>
<dbReference type="InterPro" id="IPR050246">
    <property type="entry name" value="Class_II_FBP_aldolase"/>
</dbReference>
<dbReference type="GO" id="GO:0004332">
    <property type="term" value="F:fructose-bisphosphate aldolase activity"/>
    <property type="evidence" value="ECO:0007669"/>
    <property type="project" value="UniProtKB-EC"/>
</dbReference>
<name>A0A0L6Z856_9CLOT</name>
<feature type="binding site" evidence="3">
    <location>
        <position position="206"/>
    </location>
    <ligand>
        <name>Zn(2+)</name>
        <dbReference type="ChEBI" id="CHEBI:29105"/>
        <label>1</label>
        <note>catalytic</note>
    </ligand>
</feature>
<reference evidence="5" key="1">
    <citation type="submission" date="2015-08" db="EMBL/GenBank/DDBJ databases">
        <title>Genome sequence of the strict anaerobe Clostridium homopropionicum LuHBu1 (DSM 5847T).</title>
        <authorList>
            <person name="Poehlein A."/>
            <person name="Beck M."/>
            <person name="Schiel-Bengelsdorf B."/>
            <person name="Bengelsdorf F.R."/>
            <person name="Daniel R."/>
            <person name="Duerre P."/>
        </authorList>
    </citation>
    <scope>NUCLEOTIDE SEQUENCE [LARGE SCALE GENOMIC DNA]</scope>
    <source>
        <strain evidence="5">DSM 5847</strain>
    </source>
</reference>
<dbReference type="EC" id="4.1.2.13" evidence="4"/>
<dbReference type="GO" id="GO:0005975">
    <property type="term" value="P:carbohydrate metabolic process"/>
    <property type="evidence" value="ECO:0007669"/>
    <property type="project" value="InterPro"/>
</dbReference>
<dbReference type="InterPro" id="IPR013785">
    <property type="entry name" value="Aldolase_TIM"/>
</dbReference>
<protein>
    <submittedName>
        <fullName evidence="4">Fructose-bisphosphate aldolase</fullName>
        <ecNumber evidence="4">4.1.2.13</ecNumber>
    </submittedName>
</protein>
<dbReference type="STRING" id="36844.SAMN04488501_10614"/>
<evidence type="ECO:0000313" key="4">
    <source>
        <dbReference type="EMBL" id="KOA19152.1"/>
    </source>
</evidence>
<dbReference type="Gene3D" id="3.20.20.70">
    <property type="entry name" value="Aldolase class I"/>
    <property type="match status" value="1"/>
</dbReference>
<dbReference type="RefSeq" id="WP_052221779.1">
    <property type="nucleotide sequence ID" value="NZ_LHUR01000027.1"/>
</dbReference>
<proteinExistence type="predicted"/>
<comment type="caution">
    <text evidence="4">The sequence shown here is derived from an EMBL/GenBank/DDBJ whole genome shotgun (WGS) entry which is preliminary data.</text>
</comment>
<dbReference type="Proteomes" id="UP000037043">
    <property type="component" value="Unassembled WGS sequence"/>
</dbReference>
<dbReference type="Pfam" id="PF01116">
    <property type="entry name" value="F_bP_aldolase"/>
    <property type="match status" value="1"/>
</dbReference>
<dbReference type="SUPFAM" id="SSF51569">
    <property type="entry name" value="Aldolase"/>
    <property type="match status" value="1"/>
</dbReference>
<dbReference type="EMBL" id="LHUR01000027">
    <property type="protein sequence ID" value="KOA19152.1"/>
    <property type="molecule type" value="Genomic_DNA"/>
</dbReference>
<evidence type="ECO:0000256" key="3">
    <source>
        <dbReference type="PIRSR" id="PIRSR001359-3"/>
    </source>
</evidence>
<dbReference type="CDD" id="cd00947">
    <property type="entry name" value="TBP_aldolase_IIB"/>
    <property type="match status" value="1"/>
</dbReference>
<keyword evidence="3" id="KW-0862">Zinc</keyword>
<feature type="binding site" evidence="3">
    <location>
        <position position="83"/>
    </location>
    <ligand>
        <name>Zn(2+)</name>
        <dbReference type="ChEBI" id="CHEBI:29105"/>
        <label>1</label>
        <note>catalytic</note>
    </ligand>
</feature>
<dbReference type="PANTHER" id="PTHR30304">
    <property type="entry name" value="D-TAGATOSE-1,6-BISPHOSPHATE ALDOLASE"/>
    <property type="match status" value="1"/>
</dbReference>
<evidence type="ECO:0000256" key="1">
    <source>
        <dbReference type="PIRSR" id="PIRSR001359-1"/>
    </source>
</evidence>
<dbReference type="NCBIfam" id="TIGR00167">
    <property type="entry name" value="cbbA"/>
    <property type="match status" value="1"/>
</dbReference>
<organism evidence="4 5">
    <name type="scientific">Clostridium homopropionicum DSM 5847</name>
    <dbReference type="NCBI Taxonomy" id="1121318"/>
    <lineage>
        <taxon>Bacteria</taxon>
        <taxon>Bacillati</taxon>
        <taxon>Bacillota</taxon>
        <taxon>Clostridia</taxon>
        <taxon>Eubacteriales</taxon>
        <taxon>Clostridiaceae</taxon>
        <taxon>Clostridium</taxon>
    </lineage>
</organism>